<organism evidence="1 2">
    <name type="scientific">Asanoa iriomotensis</name>
    <dbReference type="NCBI Taxonomy" id="234613"/>
    <lineage>
        <taxon>Bacteria</taxon>
        <taxon>Bacillati</taxon>
        <taxon>Actinomycetota</taxon>
        <taxon>Actinomycetes</taxon>
        <taxon>Micromonosporales</taxon>
        <taxon>Micromonosporaceae</taxon>
        <taxon>Asanoa</taxon>
    </lineage>
</organism>
<dbReference type="Proteomes" id="UP000624325">
    <property type="component" value="Unassembled WGS sequence"/>
</dbReference>
<comment type="caution">
    <text evidence="1">The sequence shown here is derived from an EMBL/GenBank/DDBJ whole genome shotgun (WGS) entry which is preliminary data.</text>
</comment>
<reference evidence="1 2" key="1">
    <citation type="submission" date="2021-01" db="EMBL/GenBank/DDBJ databases">
        <title>Whole genome shotgun sequence of Asanoa iriomotensis NBRC 100142.</title>
        <authorList>
            <person name="Komaki H."/>
            <person name="Tamura T."/>
        </authorList>
    </citation>
    <scope>NUCLEOTIDE SEQUENCE [LARGE SCALE GENOMIC DNA]</scope>
    <source>
        <strain evidence="1 2">NBRC 100142</strain>
    </source>
</reference>
<proteinExistence type="predicted"/>
<accession>A0ABQ4C2L1</accession>
<protein>
    <submittedName>
        <fullName evidence="1">Uncharacterized protein</fullName>
    </submittedName>
</protein>
<evidence type="ECO:0000313" key="1">
    <source>
        <dbReference type="EMBL" id="GIF56666.1"/>
    </source>
</evidence>
<keyword evidence="2" id="KW-1185">Reference proteome</keyword>
<sequence length="66" mass="6993">MRTGVAEALLILPAEPSDTHLVERREYYRSGRGGSGYRLVPGEAAGGRGLEVTTSPDGCMLSVSLE</sequence>
<name>A0ABQ4C2L1_9ACTN</name>
<dbReference type="EMBL" id="BONC01000016">
    <property type="protein sequence ID" value="GIF56666.1"/>
    <property type="molecule type" value="Genomic_DNA"/>
</dbReference>
<gene>
    <name evidence="1" type="ORF">Air01nite_27610</name>
</gene>
<evidence type="ECO:0000313" key="2">
    <source>
        <dbReference type="Proteomes" id="UP000624325"/>
    </source>
</evidence>